<feature type="region of interest" description="Disordered" evidence="2">
    <location>
        <begin position="1380"/>
        <end position="1505"/>
    </location>
</feature>
<feature type="compositionally biased region" description="Polar residues" evidence="2">
    <location>
        <begin position="67"/>
        <end position="85"/>
    </location>
</feature>
<feature type="compositionally biased region" description="Polar residues" evidence="2">
    <location>
        <begin position="97"/>
        <end position="106"/>
    </location>
</feature>
<feature type="compositionally biased region" description="Pro residues" evidence="2">
    <location>
        <begin position="942"/>
        <end position="951"/>
    </location>
</feature>
<gene>
    <name evidence="4" type="ORF">LAZ67_8002720</name>
</gene>
<feature type="non-terminal residue" evidence="4">
    <location>
        <position position="2169"/>
    </location>
</feature>
<dbReference type="SMART" id="SM00343">
    <property type="entry name" value="ZnF_C2HC"/>
    <property type="match status" value="4"/>
</dbReference>
<feature type="region of interest" description="Disordered" evidence="2">
    <location>
        <begin position="1947"/>
        <end position="2052"/>
    </location>
</feature>
<feature type="compositionally biased region" description="Low complexity" evidence="2">
    <location>
        <begin position="651"/>
        <end position="664"/>
    </location>
</feature>
<evidence type="ECO:0000256" key="1">
    <source>
        <dbReference type="PROSITE-ProRule" id="PRU00047"/>
    </source>
</evidence>
<evidence type="ECO:0000259" key="3">
    <source>
        <dbReference type="PROSITE" id="PS50158"/>
    </source>
</evidence>
<dbReference type="PANTHER" id="PTHR10829:SF25">
    <property type="entry name" value="DREBRIN-LIKE PROTEIN"/>
    <property type="match status" value="1"/>
</dbReference>
<feature type="region of interest" description="Disordered" evidence="2">
    <location>
        <begin position="1075"/>
        <end position="1107"/>
    </location>
</feature>
<feature type="compositionally biased region" description="Polar residues" evidence="2">
    <location>
        <begin position="1727"/>
        <end position="1738"/>
    </location>
</feature>
<evidence type="ECO:0000256" key="2">
    <source>
        <dbReference type="SAM" id="MobiDB-lite"/>
    </source>
</evidence>
<feature type="region of interest" description="Disordered" evidence="2">
    <location>
        <begin position="511"/>
        <end position="546"/>
    </location>
</feature>
<name>A0ABY6KRW0_9ARAC</name>
<feature type="region of interest" description="Disordered" evidence="2">
    <location>
        <begin position="1698"/>
        <end position="1752"/>
    </location>
</feature>
<feature type="compositionally biased region" description="Low complexity" evidence="2">
    <location>
        <begin position="277"/>
        <end position="310"/>
    </location>
</feature>
<feature type="compositionally biased region" description="Pro residues" evidence="2">
    <location>
        <begin position="893"/>
        <end position="908"/>
    </location>
</feature>
<evidence type="ECO:0000313" key="4">
    <source>
        <dbReference type="EMBL" id="UYV71349.1"/>
    </source>
</evidence>
<proteinExistence type="predicted"/>
<feature type="region of interest" description="Disordered" evidence="2">
    <location>
        <begin position="646"/>
        <end position="683"/>
    </location>
</feature>
<protein>
    <recommendedName>
        <fullName evidence="3">CCHC-type domain-containing protein</fullName>
    </recommendedName>
</protein>
<feature type="region of interest" description="Disordered" evidence="2">
    <location>
        <begin position="277"/>
        <end position="386"/>
    </location>
</feature>
<feature type="compositionally biased region" description="Polar residues" evidence="2">
    <location>
        <begin position="1087"/>
        <end position="1096"/>
    </location>
</feature>
<keyword evidence="5" id="KW-1185">Reference proteome</keyword>
<feature type="region of interest" description="Disordered" evidence="2">
    <location>
        <begin position="889"/>
        <end position="1016"/>
    </location>
</feature>
<dbReference type="PANTHER" id="PTHR10829">
    <property type="entry name" value="CORTACTIN AND DREBRIN"/>
    <property type="match status" value="1"/>
</dbReference>
<dbReference type="Proteomes" id="UP001235939">
    <property type="component" value="Chromosome 08"/>
</dbReference>
<dbReference type="EMBL" id="CP092870">
    <property type="protein sequence ID" value="UYV71349.1"/>
    <property type="molecule type" value="Genomic_DNA"/>
</dbReference>
<dbReference type="InterPro" id="IPR001878">
    <property type="entry name" value="Znf_CCHC"/>
</dbReference>
<dbReference type="PROSITE" id="PS50158">
    <property type="entry name" value="ZF_CCHC"/>
    <property type="match status" value="1"/>
</dbReference>
<organism evidence="4 5">
    <name type="scientific">Cordylochernes scorpioides</name>
    <dbReference type="NCBI Taxonomy" id="51811"/>
    <lineage>
        <taxon>Eukaryota</taxon>
        <taxon>Metazoa</taxon>
        <taxon>Ecdysozoa</taxon>
        <taxon>Arthropoda</taxon>
        <taxon>Chelicerata</taxon>
        <taxon>Arachnida</taxon>
        <taxon>Pseudoscorpiones</taxon>
        <taxon>Cheliferoidea</taxon>
        <taxon>Chernetidae</taxon>
        <taxon>Cordylochernes</taxon>
    </lineage>
</organism>
<keyword evidence="1" id="KW-0479">Metal-binding</keyword>
<evidence type="ECO:0000313" key="5">
    <source>
        <dbReference type="Proteomes" id="UP001235939"/>
    </source>
</evidence>
<feature type="compositionally biased region" description="Polar residues" evidence="2">
    <location>
        <begin position="1396"/>
        <end position="1407"/>
    </location>
</feature>
<accession>A0ABY6KRW0</accession>
<dbReference type="CDD" id="cd00590">
    <property type="entry name" value="RRM_SF"/>
    <property type="match status" value="1"/>
</dbReference>
<feature type="compositionally biased region" description="Polar residues" evidence="2">
    <location>
        <begin position="38"/>
        <end position="59"/>
    </location>
</feature>
<feature type="compositionally biased region" description="Pro residues" evidence="2">
    <location>
        <begin position="515"/>
        <end position="528"/>
    </location>
</feature>
<reference evidence="4 5" key="1">
    <citation type="submission" date="2022-01" db="EMBL/GenBank/DDBJ databases">
        <title>A chromosomal length assembly of Cordylochernes scorpioides.</title>
        <authorList>
            <person name="Zeh D."/>
            <person name="Zeh J."/>
        </authorList>
    </citation>
    <scope>NUCLEOTIDE SEQUENCE [LARGE SCALE GENOMIC DNA]</scope>
    <source>
        <strain evidence="4">IN4F17</strain>
        <tissue evidence="4">Whole Body</tissue>
    </source>
</reference>
<feature type="compositionally biased region" description="Pro residues" evidence="2">
    <location>
        <begin position="1996"/>
        <end position="2016"/>
    </location>
</feature>
<feature type="compositionally biased region" description="Low complexity" evidence="2">
    <location>
        <begin position="1434"/>
        <end position="1447"/>
    </location>
</feature>
<keyword evidence="1" id="KW-0862">Zinc</keyword>
<keyword evidence="1" id="KW-0863">Zinc-finger</keyword>
<sequence>MSRQATNLVWAESPSKAEEKPVRLGSKAQPSAEITAKNVLQINSSMNSKENQRNANSPNGGKDANSAAPSTSETLSSNGAAQAQRSWADITEDASPESDNGYTIVQSRKRRRGPADSPTAAAHSSNVIRDERPLFGGTTQQSPGLVSEGFEVEGTLFRAFPFRKRAEKITVGNLPFFVEDSAIVSALRPYGRVISIAPKLMKAGPYIYNDGRREAFIALHEGVTIERLPTRLDITIKGEAWPAYLSSGIKCSRCHGQGHRRANCLLLAGLANNTRLAPSTTPAAVPSTTTSAPPQRSAAQPPTPASSIPARETPGTSPAARAVTTSTAPRPSPPVAPAVPMEEAPSTPPPVTPAPSLQAPEGPVGPRPANSQHPEPAPPARPDFVAPRNLLPAQKTLGPAAPTPDVEMSIVEEISASSTSSAKNATRIDLDAFIERHPSVSFTGTDALGLEREEVLDLLSSRTKAQRNGLLLSPPCDALAGLIRQILNLRPGAGSNLYKVLGQVKAELRTTPAAVPTPPPPAPRPAEPTSPALHGERTSPDIATPPPPLSTQFIDACYDQAGDIIYALSRERFSEPLSNIGITEGDIVEAIIFPEDREPLLRRLSTQKRTTLAEIVSAASECARNSDPFYTTCLHMVQAMIIMGRKRRRGSANSPTAAAPSSNARGSRTIRRPQPSAGSVPRAQEIRVTRAHIAEARARQASSSEEHCVYIEHSPELEPFHYLKALDGMLGGTAGVIQITKVNGHQLLGLTNKGLAERLISEGLEVEGTLLRAFPFRKRAERITVGNLPFFVGDSAVINALSPYGRVTSIAPKQMKAGPYVYVDGRRDIFITLHEGITIERLPTRLDINIKGEAWPAYLSSGIRCSRCHGQGHRRAICPLLAGLANNTRMAPPTTPAGVPPPTTPAPPQRSAAQPPAPAPSNPAMEVCSAPPVARAVLHPSAPRPSPPAAPTLPMEETPSAPPPVTPAPSLQVPEGPVGPRSAISQNPEPPPARPDFVAPRDPLPAQKTLGPAAPTPDVEMSIVEETFASSTSSAKNATRVDLDAFIEKHPSVSFAGTDALGLGREEVLDLLSSRTKAQRKRPLLSPPQTIENHANSPAGGKDSNSATSFEFAIDTPFNGAIKAQRSWTDSSKDVTPASGDGFTVVHGKRRRRGSAESPVTAAHSSNASRSGFYRRQRSSTERVPRAQEIKTTRTHIVEARARQASSTEEQCLYVEHCPEFEPYHYLKAIDEMVGGTNDVVQVTKMNGHYLLGLANKALAERLINEGLEVEGMLLRTFPFYRRAAKITIGNLPFFVKDASVIDALLPYGRVTSIVPKQLKAGKYVYTDGRREAYIVPHDGMNIESIPARLDIRIKGEAWPMYLTSGIRCSRCRGQGHRRANCPLLTGQFTGPRRASPSSTTNVSQVTAPELPRQASAASPAPPPPDPAMEVSGVLPAASAASLQPAVPGQPPPAPMALPIDTSTPAPAPPAPSREKLSNGPTAHTAPQLAEPTPPTPHREESTQDIVTPTFPLFAPLTQEEKEQEELESACEAHIYSLLEKLNWEQALRPLFENGLEEIDISFAFIWPKWRERLLTSLSRRHKPILAEFLGTVAEHARDCHPIIQSHDNHATNLVWAGSPHRAEHEPGRLGSDSQTVAEISAENQFQDENSRIAIVSGNYANLAIDRKHANFAAACVADVTPSTSGALTAATNWAEQIEASESGGDGYTEVKHKRRRRDSPGRPVEQRSSGIATSGRTGATPRSRPPAGRATEVQVIRATRADIADARARQRSSTEDNCVFVEHCPDFGSTHYLQAVEELVGGAGNVLQVMKMEGHMLVGLSTKALAERLIKDGLDIGHTHLRAFPFKKRAERITVGNLPFFVDDAAVIEALKPYGDVTSIVPIRLRAGRYTFTDGRREAFIILKEGIALEKIPTRVDIRNKGNVLSAFISYGVKCSRCGRQGHRRANCPINPGRASNNGQPQPAPLPPGASSTVSRQQNRPTPAAPALPMEETPSAPPPVTPAPPLQAPEGPVGPRPAGSQHPEPPPARPDLVAPRNPLPAQKTLGPAAPTPDVEMSIVEETSASSTLSAKNATRVDLDAFIERHPSVSFAETDALGLGREEVLDFLSSRTKAQRNGPLLSPQQCDALAGLIRQILDLRPGAASNLYKVLGQVKAELRTTPAAAMIIL</sequence>
<feature type="region of interest" description="Disordered" evidence="2">
    <location>
        <begin position="1125"/>
        <end position="1185"/>
    </location>
</feature>
<feature type="domain" description="CCHC-type" evidence="3">
    <location>
        <begin position="1935"/>
        <end position="1950"/>
    </location>
</feature>
<feature type="region of interest" description="Disordered" evidence="2">
    <location>
        <begin position="1"/>
        <end position="142"/>
    </location>
</feature>